<dbReference type="InterPro" id="IPR025649">
    <property type="entry name" value="DUF4360"/>
</dbReference>
<accession>A0A388KNZ1</accession>
<evidence type="ECO:0000256" key="1">
    <source>
        <dbReference type="SAM" id="SignalP"/>
    </source>
</evidence>
<reference evidence="2 3" key="1">
    <citation type="journal article" date="2018" name="Cell">
        <title>The Chara Genome: Secondary Complexity and Implications for Plant Terrestrialization.</title>
        <authorList>
            <person name="Nishiyama T."/>
            <person name="Sakayama H."/>
            <person name="Vries J.D."/>
            <person name="Buschmann H."/>
            <person name="Saint-Marcoux D."/>
            <person name="Ullrich K.K."/>
            <person name="Haas F.B."/>
            <person name="Vanderstraeten L."/>
            <person name="Becker D."/>
            <person name="Lang D."/>
            <person name="Vosolsobe S."/>
            <person name="Rombauts S."/>
            <person name="Wilhelmsson P.K.I."/>
            <person name="Janitza P."/>
            <person name="Kern R."/>
            <person name="Heyl A."/>
            <person name="Rumpler F."/>
            <person name="Villalobos L.I.A.C."/>
            <person name="Clay J.M."/>
            <person name="Skokan R."/>
            <person name="Toyoda A."/>
            <person name="Suzuki Y."/>
            <person name="Kagoshima H."/>
            <person name="Schijlen E."/>
            <person name="Tajeshwar N."/>
            <person name="Catarino B."/>
            <person name="Hetherington A.J."/>
            <person name="Saltykova A."/>
            <person name="Bonnot C."/>
            <person name="Breuninger H."/>
            <person name="Symeonidi A."/>
            <person name="Radhakrishnan G.V."/>
            <person name="Van Nieuwerburgh F."/>
            <person name="Deforce D."/>
            <person name="Chang C."/>
            <person name="Karol K.G."/>
            <person name="Hedrich R."/>
            <person name="Ulvskov P."/>
            <person name="Glockner G."/>
            <person name="Delwiche C.F."/>
            <person name="Petrasek J."/>
            <person name="Van de Peer Y."/>
            <person name="Friml J."/>
            <person name="Beilby M."/>
            <person name="Dolan L."/>
            <person name="Kohara Y."/>
            <person name="Sugano S."/>
            <person name="Fujiyama A."/>
            <person name="Delaux P.-M."/>
            <person name="Quint M."/>
            <person name="TheiBen G."/>
            <person name="Hagemann M."/>
            <person name="Harholt J."/>
            <person name="Dunand C."/>
            <person name="Zachgo S."/>
            <person name="Langdale J."/>
            <person name="Maumus F."/>
            <person name="Straeten D.V.D."/>
            <person name="Gould S.B."/>
            <person name="Rensing S.A."/>
        </authorList>
    </citation>
    <scope>NUCLEOTIDE SEQUENCE [LARGE SCALE GENOMIC DNA]</scope>
    <source>
        <strain evidence="2 3">S276</strain>
    </source>
</reference>
<dbReference type="EMBL" id="BFEA01000153">
    <property type="protein sequence ID" value="GBG71764.1"/>
    <property type="molecule type" value="Genomic_DNA"/>
</dbReference>
<dbReference type="OrthoDB" id="152248at2759"/>
<dbReference type="Pfam" id="PF14273">
    <property type="entry name" value="DUF4360"/>
    <property type="match status" value="1"/>
</dbReference>
<dbReference type="PANTHER" id="PTHR38847">
    <property type="match status" value="1"/>
</dbReference>
<feature type="signal peptide" evidence="1">
    <location>
        <begin position="1"/>
        <end position="36"/>
    </location>
</feature>
<dbReference type="STRING" id="69332.A0A388KNZ1"/>
<evidence type="ECO:0008006" key="4">
    <source>
        <dbReference type="Google" id="ProtNLM"/>
    </source>
</evidence>
<feature type="chain" id="PRO_5017370313" description="DUF4360 domain-containing protein" evidence="1">
    <location>
        <begin position="37"/>
        <end position="221"/>
    </location>
</feature>
<evidence type="ECO:0000313" key="3">
    <source>
        <dbReference type="Proteomes" id="UP000265515"/>
    </source>
</evidence>
<keyword evidence="1" id="KW-0732">Signal</keyword>
<dbReference type="Proteomes" id="UP000265515">
    <property type="component" value="Unassembled WGS sequence"/>
</dbReference>
<evidence type="ECO:0000313" key="2">
    <source>
        <dbReference type="EMBL" id="GBG71764.1"/>
    </source>
</evidence>
<name>A0A388KNZ1_CHABU</name>
<comment type="caution">
    <text evidence="2">The sequence shown here is derived from an EMBL/GenBank/DDBJ whole genome shotgun (WGS) entry which is preliminary data.</text>
</comment>
<keyword evidence="3" id="KW-1185">Reference proteome</keyword>
<dbReference type="Gramene" id="GBG71764">
    <property type="protein sequence ID" value="GBG71764"/>
    <property type="gene ID" value="CBR_g9172"/>
</dbReference>
<protein>
    <recommendedName>
        <fullName evidence="4">DUF4360 domain-containing protein</fullName>
    </recommendedName>
</protein>
<sequence length="221" mass="23988">MVRVWRVVEFVTAALPTRKPLLLVMFILLSAAMGQGQEAPAPAAPETARIKSFTYAGSGCPPGSAVGSISEDGEVLTLKFSNFSVSTSSTPLRKNCDVAINLQYPAGWSYSLASVVLRGYANLDAGVKGVHKVSNYVQGQQSTGYFTGYLEGPYNDNYQHNGDLEPVVFSECHKVRDININTEVRVDNSANPTGSGILDVDTKDVLFKFEIQWKLCSEGLR</sequence>
<gene>
    <name evidence="2" type="ORF">CBR_g9172</name>
</gene>
<dbReference type="PANTHER" id="PTHR38847:SF1">
    <property type="entry name" value="PSEUDOURIDINE SYNTHASE RSUA_RLUA-LIKE DOMAIN-CONTAINING PROTEIN"/>
    <property type="match status" value="1"/>
</dbReference>
<proteinExistence type="predicted"/>
<dbReference type="AlphaFoldDB" id="A0A388KNZ1"/>
<organism evidence="2 3">
    <name type="scientific">Chara braunii</name>
    <name type="common">Braun's stonewort</name>
    <dbReference type="NCBI Taxonomy" id="69332"/>
    <lineage>
        <taxon>Eukaryota</taxon>
        <taxon>Viridiplantae</taxon>
        <taxon>Streptophyta</taxon>
        <taxon>Charophyceae</taxon>
        <taxon>Charales</taxon>
        <taxon>Characeae</taxon>
        <taxon>Chara</taxon>
    </lineage>
</organism>